<sequence>MSRQERNWQRFWRYMMIYFYALIVPATIIGSFYREEFPLQMLILAIGMPFIKRNHLAFIRKKNAAI</sequence>
<proteinExistence type="predicted"/>
<reference evidence="2 3" key="1">
    <citation type="submission" date="2016-11" db="EMBL/GenBank/DDBJ databases">
        <authorList>
            <person name="Jaros S."/>
            <person name="Januszkiewicz K."/>
            <person name="Wedrychowicz H."/>
        </authorList>
    </citation>
    <scope>NUCLEOTIDE SEQUENCE [LARGE SCALE GENOMIC DNA]</scope>
    <source>
        <strain evidence="2 3">NF2</strain>
    </source>
</reference>
<dbReference type="AlphaFoldDB" id="A0A220MPG8"/>
<name>A0A220MPG8_9BACL</name>
<dbReference type="EMBL" id="CP018145">
    <property type="protein sequence ID" value="ASJ57104.1"/>
    <property type="molecule type" value="Genomic_DNA"/>
</dbReference>
<dbReference type="KEGG" id="bfm:BP422_28555"/>
<dbReference type="Proteomes" id="UP000197781">
    <property type="component" value="Chromosome"/>
</dbReference>
<evidence type="ECO:0000256" key="1">
    <source>
        <dbReference type="SAM" id="Phobius"/>
    </source>
</evidence>
<evidence type="ECO:0000313" key="3">
    <source>
        <dbReference type="Proteomes" id="UP000197781"/>
    </source>
</evidence>
<feature type="transmembrane region" description="Helical" evidence="1">
    <location>
        <begin position="12"/>
        <end position="33"/>
    </location>
</feature>
<keyword evidence="1" id="KW-0472">Membrane</keyword>
<protein>
    <submittedName>
        <fullName evidence="2">Uncharacterized protein</fullName>
    </submittedName>
</protein>
<gene>
    <name evidence="2" type="ORF">BP422_28555</name>
</gene>
<keyword evidence="1" id="KW-0812">Transmembrane</keyword>
<evidence type="ECO:0000313" key="2">
    <source>
        <dbReference type="EMBL" id="ASJ57104.1"/>
    </source>
</evidence>
<accession>A0A220MPG8</accession>
<keyword evidence="1" id="KW-1133">Transmembrane helix</keyword>
<feature type="transmembrane region" description="Helical" evidence="1">
    <location>
        <begin position="39"/>
        <end position="59"/>
    </location>
</feature>
<organism evidence="2 3">
    <name type="scientific">Brevibacillus formosus</name>
    <dbReference type="NCBI Taxonomy" id="54913"/>
    <lineage>
        <taxon>Bacteria</taxon>
        <taxon>Bacillati</taxon>
        <taxon>Bacillota</taxon>
        <taxon>Bacilli</taxon>
        <taxon>Bacillales</taxon>
        <taxon>Paenibacillaceae</taxon>
        <taxon>Brevibacillus</taxon>
    </lineage>
</organism>
<dbReference type="RefSeq" id="WP_088910567.1">
    <property type="nucleotide sequence ID" value="NZ_CP018145.1"/>
</dbReference>